<name>A0A4C1UVN7_EUMVA</name>
<evidence type="ECO:0000313" key="1">
    <source>
        <dbReference type="EMBL" id="GBP30052.1"/>
    </source>
</evidence>
<dbReference type="Proteomes" id="UP000299102">
    <property type="component" value="Unassembled WGS sequence"/>
</dbReference>
<gene>
    <name evidence="1" type="ORF">EVAR_14569_1</name>
</gene>
<accession>A0A4C1UVN7</accession>
<dbReference type="AlphaFoldDB" id="A0A4C1UVN7"/>
<sequence>MYPEAAPKRWRGVRRVFSFKGPKRAYRVYKRYRRRRAFPLRAPLYRIFESAPPPANARRPAALCKRRARPRSPFLRRTFSFPSSFPAFEGQDRTQLMLIFNVKKICT</sequence>
<dbReference type="EMBL" id="BGZK01000228">
    <property type="protein sequence ID" value="GBP30052.1"/>
    <property type="molecule type" value="Genomic_DNA"/>
</dbReference>
<protein>
    <submittedName>
        <fullName evidence="1">Uncharacterized protein</fullName>
    </submittedName>
</protein>
<comment type="caution">
    <text evidence="1">The sequence shown here is derived from an EMBL/GenBank/DDBJ whole genome shotgun (WGS) entry which is preliminary data.</text>
</comment>
<proteinExistence type="predicted"/>
<reference evidence="1 2" key="1">
    <citation type="journal article" date="2019" name="Commun. Biol.">
        <title>The bagworm genome reveals a unique fibroin gene that provides high tensile strength.</title>
        <authorList>
            <person name="Kono N."/>
            <person name="Nakamura H."/>
            <person name="Ohtoshi R."/>
            <person name="Tomita M."/>
            <person name="Numata K."/>
            <person name="Arakawa K."/>
        </authorList>
    </citation>
    <scope>NUCLEOTIDE SEQUENCE [LARGE SCALE GENOMIC DNA]</scope>
</reference>
<evidence type="ECO:0000313" key="2">
    <source>
        <dbReference type="Proteomes" id="UP000299102"/>
    </source>
</evidence>
<organism evidence="1 2">
    <name type="scientific">Eumeta variegata</name>
    <name type="common">Bagworm moth</name>
    <name type="synonym">Eumeta japonica</name>
    <dbReference type="NCBI Taxonomy" id="151549"/>
    <lineage>
        <taxon>Eukaryota</taxon>
        <taxon>Metazoa</taxon>
        <taxon>Ecdysozoa</taxon>
        <taxon>Arthropoda</taxon>
        <taxon>Hexapoda</taxon>
        <taxon>Insecta</taxon>
        <taxon>Pterygota</taxon>
        <taxon>Neoptera</taxon>
        <taxon>Endopterygota</taxon>
        <taxon>Lepidoptera</taxon>
        <taxon>Glossata</taxon>
        <taxon>Ditrysia</taxon>
        <taxon>Tineoidea</taxon>
        <taxon>Psychidae</taxon>
        <taxon>Oiketicinae</taxon>
        <taxon>Eumeta</taxon>
    </lineage>
</organism>
<keyword evidence="2" id="KW-1185">Reference proteome</keyword>